<dbReference type="AlphaFoldDB" id="A0A6I3KJ71"/>
<organism evidence="3 4">
    <name type="scientific">Hyphomicrobium album</name>
    <dbReference type="NCBI Taxonomy" id="2665159"/>
    <lineage>
        <taxon>Bacteria</taxon>
        <taxon>Pseudomonadati</taxon>
        <taxon>Pseudomonadota</taxon>
        <taxon>Alphaproteobacteria</taxon>
        <taxon>Hyphomicrobiales</taxon>
        <taxon>Hyphomicrobiaceae</taxon>
        <taxon>Hyphomicrobium</taxon>
    </lineage>
</organism>
<dbReference type="Proteomes" id="UP000440694">
    <property type="component" value="Unassembled WGS sequence"/>
</dbReference>
<keyword evidence="3" id="KW-0670">Pyruvate</keyword>
<dbReference type="GO" id="GO:0008964">
    <property type="term" value="F:phosphoenolpyruvate carboxylase activity"/>
    <property type="evidence" value="ECO:0007669"/>
    <property type="project" value="InterPro"/>
</dbReference>
<dbReference type="SUPFAM" id="SSF51621">
    <property type="entry name" value="Phosphoenolpyruvate/pyruvate domain"/>
    <property type="match status" value="1"/>
</dbReference>
<dbReference type="GO" id="GO:0006099">
    <property type="term" value="P:tricarboxylic acid cycle"/>
    <property type="evidence" value="ECO:0007669"/>
    <property type="project" value="InterPro"/>
</dbReference>
<evidence type="ECO:0000256" key="1">
    <source>
        <dbReference type="ARBA" id="ARBA00003670"/>
    </source>
</evidence>
<gene>
    <name evidence="3" type="ORF">GIW81_12305</name>
</gene>
<evidence type="ECO:0000313" key="3">
    <source>
        <dbReference type="EMBL" id="MTD95114.1"/>
    </source>
</evidence>
<dbReference type="EMBL" id="WMBQ01000002">
    <property type="protein sequence ID" value="MTD95114.1"/>
    <property type="molecule type" value="Genomic_DNA"/>
</dbReference>
<protein>
    <recommendedName>
        <fullName evidence="2">Phosphoenolpyruvate carboxylase</fullName>
    </recommendedName>
</protein>
<accession>A0A6I3KJ71</accession>
<dbReference type="RefSeq" id="WP_154739690.1">
    <property type="nucleotide sequence ID" value="NZ_WMBQ01000002.1"/>
</dbReference>
<comment type="function">
    <text evidence="1">Forms oxaloacetate, a four-carbon dicarboxylic acid source for the tricarboxylic acid cycle.</text>
</comment>
<dbReference type="InterPro" id="IPR015813">
    <property type="entry name" value="Pyrv/PenolPyrv_kinase-like_dom"/>
</dbReference>
<evidence type="ECO:0000256" key="2">
    <source>
        <dbReference type="ARBA" id="ARBA00022419"/>
    </source>
</evidence>
<dbReference type="InterPro" id="IPR021135">
    <property type="entry name" value="PEP_COase"/>
</dbReference>
<evidence type="ECO:0000313" key="4">
    <source>
        <dbReference type="Proteomes" id="UP000440694"/>
    </source>
</evidence>
<comment type="caution">
    <text evidence="3">The sequence shown here is derived from an EMBL/GenBank/DDBJ whole genome shotgun (WGS) entry which is preliminary data.</text>
</comment>
<dbReference type="Pfam" id="PF00311">
    <property type="entry name" value="PEPcase"/>
    <property type="match status" value="1"/>
</dbReference>
<proteinExistence type="predicted"/>
<reference evidence="3 4" key="1">
    <citation type="submission" date="2019-11" db="EMBL/GenBank/DDBJ databases">
        <title>Identification of a novel strain.</title>
        <authorList>
            <person name="Xu Q."/>
            <person name="Wang G."/>
        </authorList>
    </citation>
    <scope>NUCLEOTIDE SEQUENCE [LARGE SCALE GENOMIC DNA]</scope>
    <source>
        <strain evidence="4">xq</strain>
    </source>
</reference>
<name>A0A6I3KJ71_9HYPH</name>
<keyword evidence="4" id="KW-1185">Reference proteome</keyword>
<dbReference type="GO" id="GO:0015977">
    <property type="term" value="P:carbon fixation"/>
    <property type="evidence" value="ECO:0007669"/>
    <property type="project" value="InterPro"/>
</dbReference>
<sequence length="951" mass="106036">MPKDVQPAASGKLDEFRLRDELRAMRTQIPDSPALNPIVSLAFNLSRRLEAGEISIDEVKALAGRLMDRACVQRALHLRERVGFVDRGTTYKEFEDFVENAAAATDFEAFKARWERPRTGIVLTAHPTFGLSDALSKRIVEIAVADEVDPNTRIGVPHRPDENIDLGYEHGRAQNAIQNLRNAYVELLDSFFSAAVHRFGDKAYTLRPKLATFACWVGYDLDGRTDIDWRKSFILRLKEKRASLADIRERFIGVKNDLPADGEAQRLSRQVTGKLDLTIAAVDEQIEALNKVMTTSTPLADAANVITRADGYNITTIEPIVSLFRQLIDALPDGKGKRGVAVLAGLMEATGLGTAHIHLRINAVQLNNAFRAFVHEPWTRDLSESQALARIVGMIETARNETVNFESLDLETATAIRQFALIAQIQKHVDRETPVRFLIAETESPATVLIAIFFATLFGVDHITDVSPLFETPLGLETAARIVERLLEEKAYINYVRKRRRLSLQTGFSDAGRFVGQIAATLAIERLHHGVAEAIGGSEVKGIETLIFSTHGESMGRGAHPGEMRTRLHYVFSDESRRRFAQHGIPIKHETSFQGGDGYLFFANRRLTTRALATVIMDGEVPAEAEDPFYEDTDLRLDFIGRLRAYQEHLFEHPGYRAVLSAFGPNILFKTGSRPVKRQMDAAGAIDRSAVSRMRAIPNNAILQQFGYVANVVAGLGAAVGSERERFIELARNSQRLRPLLEMIARGKQLSSLNAMGANAIVFDPGFWAWRASWGREANLDPAFRALANLLLSDDRNGEINSLVHHLRLDAVELHAMLEEIGIEGGKIPDDTRLELDLLQAIRLALIMRVFILAAQMPRFATREISHRQLFEMALMLDVPAVVAEMRQAFPRRMEAGDDDGGRYAEKATYRPHGIDDYGRVETEILAPMEEAYELIREIGTGISHHFGAFG</sequence>